<dbReference type="AlphaFoldDB" id="Q22AR6"/>
<reference evidence="4" key="1">
    <citation type="journal article" date="2006" name="PLoS Biol.">
        <title>Macronuclear genome sequence of the ciliate Tetrahymena thermophila, a model eukaryote.</title>
        <authorList>
            <person name="Eisen J.A."/>
            <person name="Coyne R.S."/>
            <person name="Wu M."/>
            <person name="Wu D."/>
            <person name="Thiagarajan M."/>
            <person name="Wortman J.R."/>
            <person name="Badger J.H."/>
            <person name="Ren Q."/>
            <person name="Amedeo P."/>
            <person name="Jones K.M."/>
            <person name="Tallon L.J."/>
            <person name="Delcher A.L."/>
            <person name="Salzberg S.L."/>
            <person name="Silva J.C."/>
            <person name="Haas B.J."/>
            <person name="Majoros W.H."/>
            <person name="Farzad M."/>
            <person name="Carlton J.M."/>
            <person name="Smith R.K. Jr."/>
            <person name="Garg J."/>
            <person name="Pearlman R.E."/>
            <person name="Karrer K.M."/>
            <person name="Sun L."/>
            <person name="Manning G."/>
            <person name="Elde N.C."/>
            <person name="Turkewitz A.P."/>
            <person name="Asai D.J."/>
            <person name="Wilkes D.E."/>
            <person name="Wang Y."/>
            <person name="Cai H."/>
            <person name="Collins K."/>
            <person name="Stewart B.A."/>
            <person name="Lee S.R."/>
            <person name="Wilamowska K."/>
            <person name="Weinberg Z."/>
            <person name="Ruzzo W.L."/>
            <person name="Wloga D."/>
            <person name="Gaertig J."/>
            <person name="Frankel J."/>
            <person name="Tsao C.-C."/>
            <person name="Gorovsky M.A."/>
            <person name="Keeling P.J."/>
            <person name="Waller R.F."/>
            <person name="Patron N.J."/>
            <person name="Cherry J.M."/>
            <person name="Stover N.A."/>
            <person name="Krieger C.J."/>
            <person name="del Toro C."/>
            <person name="Ryder H.F."/>
            <person name="Williamson S.C."/>
            <person name="Barbeau R.A."/>
            <person name="Hamilton E.P."/>
            <person name="Orias E."/>
        </authorList>
    </citation>
    <scope>NUCLEOTIDE SEQUENCE [LARGE SCALE GENOMIC DNA]</scope>
    <source>
        <strain evidence="4">SB210</strain>
    </source>
</reference>
<protein>
    <submittedName>
        <fullName evidence="3">Peptidase C39 family protein</fullName>
    </submittedName>
</protein>
<keyword evidence="1" id="KW-0732">Signal</keyword>
<dbReference type="Pfam" id="PF13529">
    <property type="entry name" value="Peptidase_C39_2"/>
    <property type="match status" value="1"/>
</dbReference>
<dbReference type="EMBL" id="GG662687">
    <property type="protein sequence ID" value="EAR82369.3"/>
    <property type="molecule type" value="Genomic_DNA"/>
</dbReference>
<feature type="signal peptide" evidence="1">
    <location>
        <begin position="1"/>
        <end position="16"/>
    </location>
</feature>
<dbReference type="RefSeq" id="XP_001030032.3">
    <property type="nucleotide sequence ID" value="XM_001030032.3"/>
</dbReference>
<name>Q22AR6_TETTS</name>
<gene>
    <name evidence="3" type="ORF">TTHERM_01169370</name>
</gene>
<evidence type="ECO:0000256" key="1">
    <source>
        <dbReference type="SAM" id="SignalP"/>
    </source>
</evidence>
<keyword evidence="4" id="KW-1185">Reference proteome</keyword>
<dbReference type="PANTHER" id="PTHR40524:SF1">
    <property type="entry name" value="PEPTIDASE C39-LIKE DOMAIN-CONTAINING PROTEIN"/>
    <property type="match status" value="1"/>
</dbReference>
<dbReference type="eggNOG" id="ENOG502S679">
    <property type="taxonomic scope" value="Eukaryota"/>
</dbReference>
<feature type="domain" description="Peptidase C39-like" evidence="2">
    <location>
        <begin position="18"/>
        <end position="144"/>
    </location>
</feature>
<dbReference type="KEGG" id="tet:TTHERM_01169370"/>
<feature type="chain" id="PRO_5004200991" evidence="1">
    <location>
        <begin position="17"/>
        <end position="181"/>
    </location>
</feature>
<dbReference type="Gene3D" id="3.90.70.10">
    <property type="entry name" value="Cysteine proteinases"/>
    <property type="match status" value="1"/>
</dbReference>
<dbReference type="OMA" id="KRNNGYA"/>
<dbReference type="OrthoDB" id="293230at2759"/>
<accession>Q22AR6</accession>
<dbReference type="GeneID" id="7822853"/>
<evidence type="ECO:0000259" key="2">
    <source>
        <dbReference type="Pfam" id="PF13529"/>
    </source>
</evidence>
<dbReference type="PANTHER" id="PTHR40524">
    <property type="entry name" value="PEPTIDASE_C39_2 DOMAIN-CONTAINING PROTEIN"/>
    <property type="match status" value="1"/>
</dbReference>
<sequence>MKIFCLFIIALGVASARDYPLFKQCDSQWGSEELGPGPKTICKIGCLVSSVSMALYSYGIQLNGQDSNPGTLNSWLQQNGGFSAQLFVWGSVSKLGFDFQGKVPAVSAKEALDQGKVVILNVRDGQHWVLATSYDGDVFQVNDPGFNVSTYTTSDVTQASVFQVNNGYFSKAYNYIKNFFN</sequence>
<dbReference type="HOGENOM" id="CLU_1491705_0_0_1"/>
<organism evidence="3 4">
    <name type="scientific">Tetrahymena thermophila (strain SB210)</name>
    <dbReference type="NCBI Taxonomy" id="312017"/>
    <lineage>
        <taxon>Eukaryota</taxon>
        <taxon>Sar</taxon>
        <taxon>Alveolata</taxon>
        <taxon>Ciliophora</taxon>
        <taxon>Intramacronucleata</taxon>
        <taxon>Oligohymenophorea</taxon>
        <taxon>Hymenostomatida</taxon>
        <taxon>Tetrahymenina</taxon>
        <taxon>Tetrahymenidae</taxon>
        <taxon>Tetrahymena</taxon>
    </lineage>
</organism>
<dbReference type="InterPro" id="IPR039564">
    <property type="entry name" value="Peptidase_C39-like"/>
</dbReference>
<evidence type="ECO:0000313" key="3">
    <source>
        <dbReference type="EMBL" id="EAR82369.3"/>
    </source>
</evidence>
<proteinExistence type="predicted"/>
<dbReference type="Proteomes" id="UP000009168">
    <property type="component" value="Unassembled WGS sequence"/>
</dbReference>
<dbReference type="InParanoid" id="Q22AR6"/>
<evidence type="ECO:0000313" key="4">
    <source>
        <dbReference type="Proteomes" id="UP000009168"/>
    </source>
</evidence>